<evidence type="ECO:0000313" key="5">
    <source>
        <dbReference type="Proteomes" id="UP000054771"/>
    </source>
</evidence>
<dbReference type="Proteomes" id="UP000054771">
    <property type="component" value="Unassembled WGS sequence"/>
</dbReference>
<evidence type="ECO:0000256" key="2">
    <source>
        <dbReference type="ARBA" id="ARBA00023043"/>
    </source>
</evidence>
<sequence>MPNYSEEIKAIAQANSLEALEAFIQQQREADPDYSLPFRGLFRAAADWNADKIAVYCLEHGQPVFDGVMTGVVVNESFAVYRVLIERKAVDINYYVPWYGDILGTFAFSGKIDWVGFCLEHGADPNRNVISDGLRPLACAAGTGNMEMVDLMLEYGARLEGSYALVEAALFGHMEIVKHLLAMGADIDEVGIEGPPGDEGYQYMGSPLHHAATHGLTEIALYLIDAGANVRLMDPMGRTAEDLALKNNHTEILDALRRKMNPVEK</sequence>
<dbReference type="EMBL" id="CDMC01000001">
    <property type="protein sequence ID" value="CEL00832.1"/>
    <property type="molecule type" value="Genomic_DNA"/>
</dbReference>
<reference evidence="5" key="1">
    <citation type="journal article" date="2016" name="Genome Announc.">
        <title>Draft genome sequences of fungus Aspergillus calidoustus.</title>
        <authorList>
            <person name="Horn F."/>
            <person name="Linde J."/>
            <person name="Mattern D.J."/>
            <person name="Walther G."/>
            <person name="Guthke R."/>
            <person name="Scherlach K."/>
            <person name="Martin K."/>
            <person name="Brakhage A.A."/>
            <person name="Petzke L."/>
            <person name="Valiante V."/>
        </authorList>
    </citation>
    <scope>NUCLEOTIDE SEQUENCE [LARGE SCALE GENOMIC DNA]</scope>
    <source>
        <strain evidence="5">SF006504</strain>
    </source>
</reference>
<dbReference type="Pfam" id="PF12796">
    <property type="entry name" value="Ank_2"/>
    <property type="match status" value="2"/>
</dbReference>
<feature type="repeat" description="ANK" evidence="3">
    <location>
        <begin position="160"/>
        <end position="192"/>
    </location>
</feature>
<evidence type="ECO:0000256" key="3">
    <source>
        <dbReference type="PROSITE-ProRule" id="PRU00023"/>
    </source>
</evidence>
<protein>
    <submittedName>
        <fullName evidence="4">Uncharacterized protein</fullName>
    </submittedName>
</protein>
<accession>A0A0U5FN29</accession>
<proteinExistence type="predicted"/>
<dbReference type="PANTHER" id="PTHR24189:SF50">
    <property type="entry name" value="ANKYRIN REPEAT AND SOCS BOX PROTEIN 2"/>
    <property type="match status" value="1"/>
</dbReference>
<dbReference type="OrthoDB" id="426293at2759"/>
<dbReference type="AlphaFoldDB" id="A0A0U5FN29"/>
<evidence type="ECO:0000313" key="4">
    <source>
        <dbReference type="EMBL" id="CEL00832.1"/>
    </source>
</evidence>
<feature type="repeat" description="ANK" evidence="3">
    <location>
        <begin position="132"/>
        <end position="164"/>
    </location>
</feature>
<dbReference type="SUPFAM" id="SSF48403">
    <property type="entry name" value="Ankyrin repeat"/>
    <property type="match status" value="1"/>
</dbReference>
<feature type="repeat" description="ANK" evidence="3">
    <location>
        <begin position="203"/>
        <end position="235"/>
    </location>
</feature>
<dbReference type="InterPro" id="IPR050745">
    <property type="entry name" value="Multifunctional_regulatory"/>
</dbReference>
<evidence type="ECO:0000256" key="1">
    <source>
        <dbReference type="ARBA" id="ARBA00022737"/>
    </source>
</evidence>
<dbReference type="STRING" id="454130.A0A0U5FN29"/>
<dbReference type="InterPro" id="IPR036770">
    <property type="entry name" value="Ankyrin_rpt-contain_sf"/>
</dbReference>
<keyword evidence="1" id="KW-0677">Repeat</keyword>
<dbReference type="Gene3D" id="1.25.40.20">
    <property type="entry name" value="Ankyrin repeat-containing domain"/>
    <property type="match status" value="2"/>
</dbReference>
<dbReference type="SMART" id="SM00248">
    <property type="entry name" value="ANK"/>
    <property type="match status" value="4"/>
</dbReference>
<dbReference type="PANTHER" id="PTHR24189">
    <property type="entry name" value="MYOTROPHIN"/>
    <property type="match status" value="1"/>
</dbReference>
<name>A0A0U5FN29_ASPCI</name>
<dbReference type="PROSITE" id="PS50297">
    <property type="entry name" value="ANK_REP_REGION"/>
    <property type="match status" value="3"/>
</dbReference>
<dbReference type="InterPro" id="IPR002110">
    <property type="entry name" value="Ankyrin_rpt"/>
</dbReference>
<dbReference type="PROSITE" id="PS50088">
    <property type="entry name" value="ANK_REPEAT"/>
    <property type="match status" value="3"/>
</dbReference>
<keyword evidence="5" id="KW-1185">Reference proteome</keyword>
<organism evidence="4 5">
    <name type="scientific">Aspergillus calidoustus</name>
    <dbReference type="NCBI Taxonomy" id="454130"/>
    <lineage>
        <taxon>Eukaryota</taxon>
        <taxon>Fungi</taxon>
        <taxon>Dikarya</taxon>
        <taxon>Ascomycota</taxon>
        <taxon>Pezizomycotina</taxon>
        <taxon>Eurotiomycetes</taxon>
        <taxon>Eurotiomycetidae</taxon>
        <taxon>Eurotiales</taxon>
        <taxon>Aspergillaceae</taxon>
        <taxon>Aspergillus</taxon>
        <taxon>Aspergillus subgen. Nidulantes</taxon>
    </lineage>
</organism>
<gene>
    <name evidence="4" type="ORF">ASPCAL00427</name>
</gene>
<keyword evidence="2 3" id="KW-0040">ANK repeat</keyword>
<dbReference type="OMA" id="PWYGDIL"/>